<evidence type="ECO:0000313" key="2">
    <source>
        <dbReference type="EMBL" id="PKX88391.1"/>
    </source>
</evidence>
<protein>
    <recommendedName>
        <fullName evidence="1">DUF7082 domain-containing protein</fullName>
    </recommendedName>
</protein>
<comment type="caution">
    <text evidence="2">The sequence shown here is derived from an EMBL/GenBank/DDBJ whole genome shotgun (WGS) entry which is preliminary data.</text>
</comment>
<reference evidence="3" key="1">
    <citation type="journal article" date="2018" name="Proc. Natl. Acad. Sci. U.S.A.">
        <title>Linking secondary metabolites to gene clusters through genome sequencing of six diverse Aspergillus species.</title>
        <authorList>
            <person name="Kaerboelling I."/>
            <person name="Vesth T.C."/>
            <person name="Frisvad J.C."/>
            <person name="Nybo J.L."/>
            <person name="Theobald S."/>
            <person name="Kuo A."/>
            <person name="Bowyer P."/>
            <person name="Matsuda Y."/>
            <person name="Mondo S."/>
            <person name="Lyhne E.K."/>
            <person name="Kogle M.E."/>
            <person name="Clum A."/>
            <person name="Lipzen A."/>
            <person name="Salamov A."/>
            <person name="Ngan C.Y."/>
            <person name="Daum C."/>
            <person name="Chiniquy J."/>
            <person name="Barry K."/>
            <person name="LaButti K."/>
            <person name="Haridas S."/>
            <person name="Simmons B.A."/>
            <person name="Magnuson J.K."/>
            <person name="Mortensen U.H."/>
            <person name="Larsen T.O."/>
            <person name="Grigoriev I.V."/>
            <person name="Baker S.E."/>
            <person name="Andersen M.R."/>
        </authorList>
    </citation>
    <scope>NUCLEOTIDE SEQUENCE [LARGE SCALE GENOMIC DNA]</scope>
    <source>
        <strain evidence="3">IBT 16806</strain>
    </source>
</reference>
<dbReference type="GeneID" id="36536664"/>
<dbReference type="Pfam" id="PF23305">
    <property type="entry name" value="DUF7082"/>
    <property type="match status" value="1"/>
</dbReference>
<evidence type="ECO:0000313" key="3">
    <source>
        <dbReference type="Proteomes" id="UP000234474"/>
    </source>
</evidence>
<dbReference type="OrthoDB" id="1751210at2759"/>
<gene>
    <name evidence="2" type="ORF">P174DRAFT_455608</name>
</gene>
<dbReference type="Proteomes" id="UP000234474">
    <property type="component" value="Unassembled WGS sequence"/>
</dbReference>
<feature type="domain" description="DUF7082" evidence="1">
    <location>
        <begin position="123"/>
        <end position="186"/>
    </location>
</feature>
<dbReference type="PANTHER" id="PTHR39463">
    <property type="entry name" value="MEDUSA"/>
    <property type="match status" value="1"/>
</dbReference>
<accession>A0A2I1BSW9</accession>
<dbReference type="InterPro" id="IPR055509">
    <property type="entry name" value="DUF7082"/>
</dbReference>
<sequence>MEMVPIIPFLYLHKLPSRAPAHHPSTLTVPPAQNSASLTTSNMAIRARPPLPQPWISLCMAVNGASTAQGYLPAHVLPQQRQDTLSAVANPMLIQTSALQRSSVIDQTETFGPYAADPWNPALELAMHLDNIAENWTREERKVKRRLVQFSCKRSGNTVYANFQAVKPHECAPNGVYVSCIYWNDRSLESFKPLTISKAKADSQDFFKGNRRVSYDKAANYCEERQSVPLEDSQTCAEEDYLKMPYPLGPNYATSIRPTVNTKAESQNAAATQSVLGNHVSATYGPVVAHPVYFTPADYLTLPSPCSSESRIALSTATHHPVAANNLHPAVYQQPDDADLTAPASIFGR</sequence>
<dbReference type="AlphaFoldDB" id="A0A2I1BSW9"/>
<keyword evidence="3" id="KW-1185">Reference proteome</keyword>
<dbReference type="RefSeq" id="XP_024676986.1">
    <property type="nucleotide sequence ID" value="XM_024829338.1"/>
</dbReference>
<dbReference type="PANTHER" id="PTHR39463:SF1">
    <property type="entry name" value="MEDUSA"/>
    <property type="match status" value="1"/>
</dbReference>
<dbReference type="EMBL" id="MSZS01000016">
    <property type="protein sequence ID" value="PKX88391.1"/>
    <property type="molecule type" value="Genomic_DNA"/>
</dbReference>
<evidence type="ECO:0000259" key="1">
    <source>
        <dbReference type="Pfam" id="PF23305"/>
    </source>
</evidence>
<dbReference type="GO" id="GO:0005634">
    <property type="term" value="C:nucleus"/>
    <property type="evidence" value="ECO:0007669"/>
    <property type="project" value="TreeGrafter"/>
</dbReference>
<dbReference type="VEuPathDB" id="FungiDB:P174DRAFT_455608"/>
<organism evidence="2 3">
    <name type="scientific">Aspergillus novofumigatus (strain IBT 16806)</name>
    <dbReference type="NCBI Taxonomy" id="1392255"/>
    <lineage>
        <taxon>Eukaryota</taxon>
        <taxon>Fungi</taxon>
        <taxon>Dikarya</taxon>
        <taxon>Ascomycota</taxon>
        <taxon>Pezizomycotina</taxon>
        <taxon>Eurotiomycetes</taxon>
        <taxon>Eurotiomycetidae</taxon>
        <taxon>Eurotiales</taxon>
        <taxon>Aspergillaceae</taxon>
        <taxon>Aspergillus</taxon>
        <taxon>Aspergillus subgen. Fumigati</taxon>
    </lineage>
</organism>
<dbReference type="STRING" id="1392255.A0A2I1BSW9"/>
<proteinExistence type="predicted"/>
<name>A0A2I1BSW9_ASPN1</name>